<comment type="similarity">
    <text evidence="3">Belongs to the DegT/DnrJ/EryC1 family.</text>
</comment>
<dbReference type="InterPro" id="IPR015424">
    <property type="entry name" value="PyrdxlP-dep_Trfase"/>
</dbReference>
<dbReference type="GO" id="GO:0008483">
    <property type="term" value="F:transaminase activity"/>
    <property type="evidence" value="ECO:0007669"/>
    <property type="project" value="TreeGrafter"/>
</dbReference>
<proteinExistence type="inferred from homology"/>
<dbReference type="SUPFAM" id="SSF53383">
    <property type="entry name" value="PLP-dependent transferases"/>
    <property type="match status" value="1"/>
</dbReference>
<reference evidence="4 5" key="1">
    <citation type="journal article" date="2016" name="Nat. Commun.">
        <title>Thousands of microbial genomes shed light on interconnected biogeochemical processes in an aquifer system.</title>
        <authorList>
            <person name="Anantharaman K."/>
            <person name="Brown C.T."/>
            <person name="Hug L.A."/>
            <person name="Sharon I."/>
            <person name="Castelle C.J."/>
            <person name="Probst A.J."/>
            <person name="Thomas B.C."/>
            <person name="Singh A."/>
            <person name="Wilkins M.J."/>
            <person name="Karaoz U."/>
            <person name="Brodie E.L."/>
            <person name="Williams K.H."/>
            <person name="Hubbard S.S."/>
            <person name="Banfield J.F."/>
        </authorList>
    </citation>
    <scope>NUCLEOTIDE SEQUENCE [LARGE SCALE GENOMIC DNA]</scope>
</reference>
<dbReference type="InterPro" id="IPR020026">
    <property type="entry name" value="PseC"/>
</dbReference>
<sequence>MAKIKIIPYGHQWLDDNDIKEVIKVLKGDWLTQGPKIEEFEKAVAKYCGAKYGVAVSSGTAALHAAYSVAGISSGDEIITTPMTFAATANAAVFCGARPVFVDIRSDTLNINSELIEGLITSKTKAIVPVDFAGHPCDYEEIFKIARKHNLLVIEDACHALGAKYKGKKVGSFSDMTILSFHPVKHITTGEGGMVLTDNKNFYEKLKIFRHHGIIKIPEKGKWYYEIENPGYNYRITDFQCAIGISQLKKLDKFIEKRKKIAERYNKAFKNIEKIIIPTEKIYAKSAWHIYPIQIRGAGRKEVFEKLFKLAVGAQVHYVPLHIQPFYQKRFGYKKGDFPIAEKYYEGAITLPLFPKMTDKEVQYVIDSVKKILIINNAQKMI</sequence>
<dbReference type="PANTHER" id="PTHR30244:SF34">
    <property type="entry name" value="DTDP-4-AMINO-4,6-DIDEOXYGALACTOSE TRANSAMINASE"/>
    <property type="match status" value="1"/>
</dbReference>
<accession>A0A1G2IRR2</accession>
<evidence type="ECO:0000313" key="5">
    <source>
        <dbReference type="Proteomes" id="UP000178632"/>
    </source>
</evidence>
<dbReference type="GO" id="GO:0000271">
    <property type="term" value="P:polysaccharide biosynthetic process"/>
    <property type="evidence" value="ECO:0007669"/>
    <property type="project" value="TreeGrafter"/>
</dbReference>
<dbReference type="Pfam" id="PF01041">
    <property type="entry name" value="DegT_DnrJ_EryC1"/>
    <property type="match status" value="1"/>
</dbReference>
<dbReference type="EMBL" id="MHPE01000018">
    <property type="protein sequence ID" value="OGZ77020.1"/>
    <property type="molecule type" value="Genomic_DNA"/>
</dbReference>
<comment type="caution">
    <text evidence="4">The sequence shown here is derived from an EMBL/GenBank/DDBJ whole genome shotgun (WGS) entry which is preliminary data.</text>
</comment>
<dbReference type="Proteomes" id="UP000178632">
    <property type="component" value="Unassembled WGS sequence"/>
</dbReference>
<feature type="active site" description="Proton acceptor" evidence="1">
    <location>
        <position position="185"/>
    </location>
</feature>
<feature type="modified residue" description="N6-(pyridoxal phosphate)lysine" evidence="2">
    <location>
        <position position="185"/>
    </location>
</feature>
<dbReference type="Gene3D" id="3.40.640.10">
    <property type="entry name" value="Type I PLP-dependent aspartate aminotransferase-like (Major domain)"/>
    <property type="match status" value="1"/>
</dbReference>
<dbReference type="PANTHER" id="PTHR30244">
    <property type="entry name" value="TRANSAMINASE"/>
    <property type="match status" value="1"/>
</dbReference>
<evidence type="ECO:0000256" key="3">
    <source>
        <dbReference type="RuleBase" id="RU004508"/>
    </source>
</evidence>
<keyword evidence="2 3" id="KW-0663">Pyridoxal phosphate</keyword>
<name>A0A1G2IRR2_9BACT</name>
<dbReference type="NCBIfam" id="TIGR03588">
    <property type="entry name" value="PseC"/>
    <property type="match status" value="1"/>
</dbReference>
<dbReference type="CDD" id="cd00616">
    <property type="entry name" value="AHBA_syn"/>
    <property type="match status" value="1"/>
</dbReference>
<dbReference type="Gene3D" id="3.90.1150.10">
    <property type="entry name" value="Aspartate Aminotransferase, domain 1"/>
    <property type="match status" value="1"/>
</dbReference>
<dbReference type="InterPro" id="IPR015422">
    <property type="entry name" value="PyrdxlP-dep_Trfase_small"/>
</dbReference>
<evidence type="ECO:0000256" key="2">
    <source>
        <dbReference type="PIRSR" id="PIRSR000390-2"/>
    </source>
</evidence>
<protein>
    <submittedName>
        <fullName evidence="4">UDP-4-amino-4, 6-dideoxy-N-acetyl-beta-L-altrosamine transaminase</fullName>
    </submittedName>
</protein>
<evidence type="ECO:0000313" key="4">
    <source>
        <dbReference type="EMBL" id="OGZ77020.1"/>
    </source>
</evidence>
<dbReference type="InterPro" id="IPR000653">
    <property type="entry name" value="DegT/StrS_aminotransferase"/>
</dbReference>
<organism evidence="4 5">
    <name type="scientific">Candidatus Staskawiczbacteria bacterium RIFCSPLOWO2_12_FULL_37_15</name>
    <dbReference type="NCBI Taxonomy" id="1802218"/>
    <lineage>
        <taxon>Bacteria</taxon>
        <taxon>Candidatus Staskawicziibacteriota</taxon>
    </lineage>
</organism>
<dbReference type="GO" id="GO:0030170">
    <property type="term" value="F:pyridoxal phosphate binding"/>
    <property type="evidence" value="ECO:0007669"/>
    <property type="project" value="TreeGrafter"/>
</dbReference>
<dbReference type="InterPro" id="IPR015421">
    <property type="entry name" value="PyrdxlP-dep_Trfase_major"/>
</dbReference>
<dbReference type="PIRSF" id="PIRSF000390">
    <property type="entry name" value="PLP_StrS"/>
    <property type="match status" value="1"/>
</dbReference>
<gene>
    <name evidence="4" type="ORF">A3G45_00780</name>
</gene>
<dbReference type="AlphaFoldDB" id="A0A1G2IRR2"/>
<evidence type="ECO:0000256" key="1">
    <source>
        <dbReference type="PIRSR" id="PIRSR000390-1"/>
    </source>
</evidence>